<evidence type="ECO:0000256" key="8">
    <source>
        <dbReference type="ARBA" id="ARBA00022840"/>
    </source>
</evidence>
<dbReference type="PANTHER" id="PTHR11441:SF0">
    <property type="entry name" value="THYMIDINE KINASE, CYTOSOLIC"/>
    <property type="match status" value="1"/>
</dbReference>
<dbReference type="InterPro" id="IPR027417">
    <property type="entry name" value="P-loop_NTPase"/>
</dbReference>
<dbReference type="Pfam" id="PF00265">
    <property type="entry name" value="TK"/>
    <property type="match status" value="1"/>
</dbReference>
<sequence>MAKLYFYYSAMNAGKSTVLLQSAHNYKERGMRVLLLTASIDDRFETGQIASRIGISADASLFDNSTDIINLIKEENQQQKALSCILIDEAQFLTKDQVYALSEVVDNLHIPVLAFGIRTDFQGELFEGSKALLAWSDKLIELKTVCHCGSKATMVIRLNAQGIPVKEGAQVEIGGNDRYLSVCRKHFKEAVRD</sequence>
<dbReference type="GO" id="GO:0005829">
    <property type="term" value="C:cytosol"/>
    <property type="evidence" value="ECO:0007669"/>
    <property type="project" value="TreeGrafter"/>
</dbReference>
<feature type="binding site" evidence="9">
    <location>
        <begin position="9"/>
        <end position="16"/>
    </location>
    <ligand>
        <name>ATP</name>
        <dbReference type="ChEBI" id="CHEBI:30616"/>
    </ligand>
</feature>
<comment type="similarity">
    <text evidence="1 9 13">Belongs to the thymidine kinase family.</text>
</comment>
<name>W1RZ08_9GAMM</name>
<feature type="binding site" evidence="9">
    <location>
        <position position="148"/>
    </location>
    <ligand>
        <name>Zn(2+)</name>
        <dbReference type="ChEBI" id="CHEBI:29105"/>
    </ligand>
</feature>
<protein>
    <recommendedName>
        <fullName evidence="2 9">Thymidine kinase</fullName>
        <ecNumber evidence="2 9">2.7.1.21</ecNumber>
    </recommendedName>
</protein>
<comment type="subunit">
    <text evidence="9">Homotetramer.</text>
</comment>
<dbReference type="InterPro" id="IPR001267">
    <property type="entry name" value="Thymidine_kinase"/>
</dbReference>
<feature type="binding site" evidence="9">
    <location>
        <begin position="88"/>
        <end position="91"/>
    </location>
    <ligand>
        <name>ATP</name>
        <dbReference type="ChEBI" id="CHEBI:30616"/>
    </ligand>
</feature>
<keyword evidence="7 9" id="KW-0418">Kinase</keyword>
<keyword evidence="8 9" id="KW-0067">ATP-binding</keyword>
<dbReference type="NCBIfam" id="NF003300">
    <property type="entry name" value="PRK04296.1-5"/>
    <property type="match status" value="1"/>
</dbReference>
<dbReference type="GO" id="GO:0005524">
    <property type="term" value="F:ATP binding"/>
    <property type="evidence" value="ECO:0007669"/>
    <property type="project" value="UniProtKB-UniRule"/>
</dbReference>
<evidence type="ECO:0000256" key="3">
    <source>
        <dbReference type="ARBA" id="ARBA00022490"/>
    </source>
</evidence>
<feature type="active site" description="Proton acceptor" evidence="9 10">
    <location>
        <position position="89"/>
    </location>
</feature>
<evidence type="ECO:0000256" key="6">
    <source>
        <dbReference type="ARBA" id="ARBA00022741"/>
    </source>
</evidence>
<dbReference type="EC" id="2.7.1.21" evidence="2 9"/>
<evidence type="ECO:0000256" key="11">
    <source>
        <dbReference type="PIRSR" id="PIRSR035805-2"/>
    </source>
</evidence>
<feature type="binding site" evidence="9">
    <location>
        <position position="186"/>
    </location>
    <ligand>
        <name>Zn(2+)</name>
        <dbReference type="ChEBI" id="CHEBI:29105"/>
    </ligand>
</feature>
<feature type="binding site" evidence="11">
    <location>
        <begin position="171"/>
        <end position="174"/>
    </location>
    <ligand>
        <name>substrate</name>
    </ligand>
</feature>
<dbReference type="PIRSF" id="PIRSF035805">
    <property type="entry name" value="TK_cell"/>
    <property type="match status" value="1"/>
</dbReference>
<accession>W1RZ08</accession>
<dbReference type="InterPro" id="IPR020633">
    <property type="entry name" value="Thymidine_kinase_CS"/>
</dbReference>
<dbReference type="FunFam" id="3.40.50.300:FF:000323">
    <property type="entry name" value="Thymidine kinase"/>
    <property type="match status" value="1"/>
</dbReference>
<dbReference type="EMBL" id="AYOZ01000001">
    <property type="protein sequence ID" value="ETI62426.1"/>
    <property type="molecule type" value="Genomic_DNA"/>
</dbReference>
<keyword evidence="6 9" id="KW-0547">Nucleotide-binding</keyword>
<keyword evidence="5 9" id="KW-0808">Transferase</keyword>
<dbReference type="HAMAP" id="MF_00124">
    <property type="entry name" value="Thymidine_kinase"/>
    <property type="match status" value="1"/>
</dbReference>
<reference evidence="14 15" key="1">
    <citation type="journal article" date="2014" name="Genome Announc.">
        <title>Draft Genome Sequence of Marinomonas sp. Strain D104, a Polycyclic Aromatic Hydrocarbon-Degrading Bacterium from the Deep-Sea Sediment of the Arctic Ocean.</title>
        <authorList>
            <person name="Dong C."/>
            <person name="Bai X."/>
            <person name="Lai Q."/>
            <person name="Xie Y."/>
            <person name="Chen X."/>
            <person name="Shao Z."/>
        </authorList>
    </citation>
    <scope>NUCLEOTIDE SEQUENCE [LARGE SCALE GENOMIC DNA]</scope>
    <source>
        <strain evidence="14 15">D104</strain>
    </source>
</reference>
<dbReference type="OrthoDB" id="9781579at2"/>
<dbReference type="PANTHER" id="PTHR11441">
    <property type="entry name" value="THYMIDINE KINASE"/>
    <property type="match status" value="1"/>
</dbReference>
<keyword evidence="3 9" id="KW-0963">Cytoplasm</keyword>
<evidence type="ECO:0000256" key="4">
    <source>
        <dbReference type="ARBA" id="ARBA00022634"/>
    </source>
</evidence>
<dbReference type="PATRIC" id="fig|1208321.3.peg.286"/>
<organism evidence="14 15">
    <name type="scientific">Marinomonas profundimaris</name>
    <dbReference type="NCBI Taxonomy" id="1208321"/>
    <lineage>
        <taxon>Bacteria</taxon>
        <taxon>Pseudomonadati</taxon>
        <taxon>Pseudomonadota</taxon>
        <taxon>Gammaproteobacteria</taxon>
        <taxon>Oceanospirillales</taxon>
        <taxon>Oceanospirillaceae</taxon>
        <taxon>Marinomonas</taxon>
    </lineage>
</organism>
<evidence type="ECO:0000256" key="10">
    <source>
        <dbReference type="PIRSR" id="PIRSR035805-1"/>
    </source>
</evidence>
<dbReference type="GO" id="GO:0004797">
    <property type="term" value="F:thymidine kinase activity"/>
    <property type="evidence" value="ECO:0007669"/>
    <property type="project" value="UniProtKB-UniRule"/>
</dbReference>
<proteinExistence type="inferred from homology"/>
<evidence type="ECO:0000256" key="5">
    <source>
        <dbReference type="ARBA" id="ARBA00022679"/>
    </source>
</evidence>
<dbReference type="GO" id="GO:0008270">
    <property type="term" value="F:zinc ion binding"/>
    <property type="evidence" value="ECO:0007669"/>
    <property type="project" value="UniProtKB-UniRule"/>
</dbReference>
<evidence type="ECO:0000256" key="2">
    <source>
        <dbReference type="ARBA" id="ARBA00012118"/>
    </source>
</evidence>
<evidence type="ECO:0000313" key="14">
    <source>
        <dbReference type="EMBL" id="ETI62426.1"/>
    </source>
</evidence>
<dbReference type="SUPFAM" id="SSF52540">
    <property type="entry name" value="P-loop containing nucleoside triphosphate hydrolases"/>
    <property type="match status" value="1"/>
</dbReference>
<comment type="catalytic activity">
    <reaction evidence="9 12">
        <text>thymidine + ATP = dTMP + ADP + H(+)</text>
        <dbReference type="Rhea" id="RHEA:19129"/>
        <dbReference type="ChEBI" id="CHEBI:15378"/>
        <dbReference type="ChEBI" id="CHEBI:17748"/>
        <dbReference type="ChEBI" id="CHEBI:30616"/>
        <dbReference type="ChEBI" id="CHEBI:63528"/>
        <dbReference type="ChEBI" id="CHEBI:456216"/>
        <dbReference type="EC" id="2.7.1.21"/>
    </reaction>
</comment>
<evidence type="ECO:0000256" key="1">
    <source>
        <dbReference type="ARBA" id="ARBA00007587"/>
    </source>
</evidence>
<dbReference type="Gene3D" id="3.40.50.300">
    <property type="entry name" value="P-loop containing nucleotide triphosphate hydrolases"/>
    <property type="match status" value="1"/>
</dbReference>
<dbReference type="SUPFAM" id="SSF57716">
    <property type="entry name" value="Glucocorticoid receptor-like (DNA-binding domain)"/>
    <property type="match status" value="1"/>
</dbReference>
<evidence type="ECO:0000256" key="9">
    <source>
        <dbReference type="HAMAP-Rule" id="MF_00124"/>
    </source>
</evidence>
<keyword evidence="4 9" id="KW-0237">DNA synthesis</keyword>
<dbReference type="Gene3D" id="3.30.60.20">
    <property type="match status" value="1"/>
</dbReference>
<keyword evidence="15" id="KW-1185">Reference proteome</keyword>
<keyword evidence="9" id="KW-0479">Metal-binding</keyword>
<feature type="binding site" evidence="9">
    <location>
        <position position="146"/>
    </location>
    <ligand>
        <name>Zn(2+)</name>
        <dbReference type="ChEBI" id="CHEBI:29105"/>
    </ligand>
</feature>
<dbReference type="Proteomes" id="UP000018857">
    <property type="component" value="Unassembled WGS sequence"/>
</dbReference>
<dbReference type="eggNOG" id="COG1435">
    <property type="taxonomic scope" value="Bacteria"/>
</dbReference>
<comment type="caution">
    <text evidence="14">The sequence shown here is derived from an EMBL/GenBank/DDBJ whole genome shotgun (WGS) entry which is preliminary data.</text>
</comment>
<dbReference type="GO" id="GO:0046104">
    <property type="term" value="P:thymidine metabolic process"/>
    <property type="evidence" value="ECO:0007669"/>
    <property type="project" value="TreeGrafter"/>
</dbReference>
<feature type="binding site" evidence="9">
    <location>
        <position position="183"/>
    </location>
    <ligand>
        <name>Zn(2+)</name>
        <dbReference type="ChEBI" id="CHEBI:29105"/>
    </ligand>
</feature>
<feature type="binding site" evidence="11">
    <location>
        <position position="179"/>
    </location>
    <ligand>
        <name>substrate</name>
    </ligand>
</feature>
<comment type="subcellular location">
    <subcellularLocation>
        <location evidence="9">Cytoplasm</location>
    </subcellularLocation>
</comment>
<evidence type="ECO:0000256" key="13">
    <source>
        <dbReference type="RuleBase" id="RU004165"/>
    </source>
</evidence>
<dbReference type="STRING" id="1208321.D104_01405"/>
<dbReference type="PROSITE" id="PS00603">
    <property type="entry name" value="TK_CELLULAR_TYPE"/>
    <property type="match status" value="1"/>
</dbReference>
<dbReference type="AlphaFoldDB" id="W1RZ08"/>
<evidence type="ECO:0000313" key="15">
    <source>
        <dbReference type="Proteomes" id="UP000018857"/>
    </source>
</evidence>
<evidence type="ECO:0000256" key="12">
    <source>
        <dbReference type="RuleBase" id="RU000544"/>
    </source>
</evidence>
<dbReference type="GO" id="GO:0071897">
    <property type="term" value="P:DNA biosynthetic process"/>
    <property type="evidence" value="ECO:0007669"/>
    <property type="project" value="UniProtKB-KW"/>
</dbReference>
<keyword evidence="9" id="KW-0862">Zinc</keyword>
<gene>
    <name evidence="9" type="primary">tdk</name>
    <name evidence="14" type="ORF">D104_01405</name>
</gene>
<evidence type="ECO:0000256" key="7">
    <source>
        <dbReference type="ARBA" id="ARBA00022777"/>
    </source>
</evidence>
<dbReference type="RefSeq" id="WP_024022504.1">
    <property type="nucleotide sequence ID" value="NZ_AYOZ01000001.1"/>
</dbReference>